<dbReference type="GO" id="GO:0016020">
    <property type="term" value="C:membrane"/>
    <property type="evidence" value="ECO:0007669"/>
    <property type="project" value="UniProtKB-SubCell"/>
</dbReference>
<evidence type="ECO:0000313" key="7">
    <source>
        <dbReference type="Proteomes" id="UP001318040"/>
    </source>
</evidence>
<dbReference type="PROSITE" id="PS50262">
    <property type="entry name" value="G_PROTEIN_RECEP_F1_2"/>
    <property type="match status" value="1"/>
</dbReference>
<dbReference type="Gene3D" id="1.20.1070.10">
    <property type="entry name" value="Rhodopsin 7-helix transmembrane proteins"/>
    <property type="match status" value="1"/>
</dbReference>
<dbReference type="InterPro" id="IPR017452">
    <property type="entry name" value="GPCR_Rhodpsn_7TM"/>
</dbReference>
<feature type="transmembrane region" description="Helical" evidence="5">
    <location>
        <begin position="131"/>
        <end position="149"/>
    </location>
</feature>
<evidence type="ECO:0000256" key="5">
    <source>
        <dbReference type="SAM" id="Phobius"/>
    </source>
</evidence>
<feature type="transmembrane region" description="Helical" evidence="5">
    <location>
        <begin position="178"/>
        <end position="199"/>
    </location>
</feature>
<evidence type="ECO:0000256" key="4">
    <source>
        <dbReference type="ARBA" id="ARBA00023136"/>
    </source>
</evidence>
<dbReference type="Pfam" id="PF00001">
    <property type="entry name" value="7tm_1"/>
    <property type="match status" value="1"/>
</dbReference>
<accession>A0AAJ7TTV7</accession>
<evidence type="ECO:0000256" key="1">
    <source>
        <dbReference type="ARBA" id="ARBA00004370"/>
    </source>
</evidence>
<feature type="transmembrane region" description="Helical" evidence="5">
    <location>
        <begin position="256"/>
        <end position="278"/>
    </location>
</feature>
<dbReference type="KEGG" id="pmrn:116950402"/>
<dbReference type="AlphaFoldDB" id="A0AAJ7TTV7"/>
<dbReference type="CDD" id="cd00637">
    <property type="entry name" value="7tm_classA_rhodopsin-like"/>
    <property type="match status" value="1"/>
</dbReference>
<feature type="domain" description="G-protein coupled receptors family 1 profile" evidence="6">
    <location>
        <begin position="30"/>
        <end position="276"/>
    </location>
</feature>
<keyword evidence="4 5" id="KW-0472">Membrane</keyword>
<dbReference type="InterPro" id="IPR000276">
    <property type="entry name" value="GPCR_Rhodpsn"/>
</dbReference>
<dbReference type="PANTHER" id="PTHR26451:SF980">
    <property type="entry name" value="GENE 7582-RELATED"/>
    <property type="match status" value="1"/>
</dbReference>
<feature type="transmembrane region" description="Helical" evidence="5">
    <location>
        <begin position="220"/>
        <end position="244"/>
    </location>
</feature>
<dbReference type="InterPro" id="IPR052921">
    <property type="entry name" value="GPCR1_Superfamily_Member"/>
</dbReference>
<dbReference type="GO" id="GO:0005549">
    <property type="term" value="F:odorant binding"/>
    <property type="evidence" value="ECO:0007669"/>
    <property type="project" value="TreeGrafter"/>
</dbReference>
<evidence type="ECO:0000259" key="6">
    <source>
        <dbReference type="PROSITE" id="PS50262"/>
    </source>
</evidence>
<keyword evidence="2 5" id="KW-0812">Transmembrane</keyword>
<evidence type="ECO:0000256" key="3">
    <source>
        <dbReference type="ARBA" id="ARBA00022989"/>
    </source>
</evidence>
<reference evidence="8" key="1">
    <citation type="submission" date="2025-08" db="UniProtKB">
        <authorList>
            <consortium name="RefSeq"/>
        </authorList>
    </citation>
    <scope>IDENTIFICATION</scope>
    <source>
        <tissue evidence="8">Sperm</tissue>
    </source>
</reference>
<protein>
    <submittedName>
        <fullName evidence="8">Alpha-2Da adrenergic receptor-like</fullName>
    </submittedName>
</protein>
<dbReference type="Proteomes" id="UP001318040">
    <property type="component" value="Chromosome 39"/>
</dbReference>
<comment type="subcellular location">
    <subcellularLocation>
        <location evidence="1">Membrane</location>
    </subcellularLocation>
</comment>
<gene>
    <name evidence="8" type="primary">LOC116950402</name>
</gene>
<sequence length="302" mass="33707">MNLTAPTSATILCVQISVNIIMLHLILPFTTVLVIVLVEKQALREKPQFIFFTSLMINEVIVYLVRIIFIAVQLGNVPISSSVCNVYQSLVSVYLANDFYSLAAMSIDRCIAICWPLKYNMILSPVRVRNAVITIALVSASVPFALFLAEEILEKHHNPNMLCTVDNVTLFKTGQMRVLYSVFRVCASSLVVVLSYILIYREGRRAGVFSVENETGRRSILYHGLQLSLFILPTILLQVLAAFGRRIAISFQTYEAILMTHLVVFSVAQGLGLVIYGLKITHLRKNMCRVLGINRAAIGVHS</sequence>
<keyword evidence="3 5" id="KW-1133">Transmembrane helix</keyword>
<dbReference type="GO" id="GO:0004930">
    <property type="term" value="F:G protein-coupled receptor activity"/>
    <property type="evidence" value="ECO:0007669"/>
    <property type="project" value="InterPro"/>
</dbReference>
<evidence type="ECO:0000256" key="2">
    <source>
        <dbReference type="ARBA" id="ARBA00022692"/>
    </source>
</evidence>
<dbReference type="RefSeq" id="XP_032824005.1">
    <property type="nucleotide sequence ID" value="XM_032968114.1"/>
</dbReference>
<dbReference type="SUPFAM" id="SSF81321">
    <property type="entry name" value="Family A G protein-coupled receptor-like"/>
    <property type="match status" value="1"/>
</dbReference>
<evidence type="ECO:0000313" key="8">
    <source>
        <dbReference type="RefSeq" id="XP_032824005.1"/>
    </source>
</evidence>
<feature type="transmembrane region" description="Helical" evidence="5">
    <location>
        <begin position="50"/>
        <end position="72"/>
    </location>
</feature>
<keyword evidence="7" id="KW-1185">Reference proteome</keyword>
<dbReference type="PANTHER" id="PTHR26451">
    <property type="entry name" value="G_PROTEIN_RECEP_F1_2 DOMAIN-CONTAINING PROTEIN"/>
    <property type="match status" value="1"/>
</dbReference>
<organism evidence="7 8">
    <name type="scientific">Petromyzon marinus</name>
    <name type="common">Sea lamprey</name>
    <dbReference type="NCBI Taxonomy" id="7757"/>
    <lineage>
        <taxon>Eukaryota</taxon>
        <taxon>Metazoa</taxon>
        <taxon>Chordata</taxon>
        <taxon>Craniata</taxon>
        <taxon>Vertebrata</taxon>
        <taxon>Cyclostomata</taxon>
        <taxon>Hyperoartia</taxon>
        <taxon>Petromyzontiformes</taxon>
        <taxon>Petromyzontidae</taxon>
        <taxon>Petromyzon</taxon>
    </lineage>
</organism>
<feature type="transmembrane region" description="Helical" evidence="5">
    <location>
        <begin position="20"/>
        <end position="38"/>
    </location>
</feature>
<name>A0AAJ7TTV7_PETMA</name>
<proteinExistence type="predicted"/>
<dbReference type="GO" id="GO:0004984">
    <property type="term" value="F:olfactory receptor activity"/>
    <property type="evidence" value="ECO:0007669"/>
    <property type="project" value="TreeGrafter"/>
</dbReference>